<comment type="caution">
    <text evidence="2">The sequence shown here is derived from an EMBL/GenBank/DDBJ whole genome shotgun (WGS) entry which is preliminary data.</text>
</comment>
<evidence type="ECO:0000313" key="3">
    <source>
        <dbReference type="Proteomes" id="UP000283762"/>
    </source>
</evidence>
<name>A0A415PYL3_BACSE</name>
<sequence>MELIHLGMNDPTSIYGNFTFYLVKYGEPEFDTILKFVGEVPDKHDYLTADGYYEEHSVNEIVFLFEYIYSEDKRKFLRFYYALEKDFTANREKLYYNRHHYCIIKNCGRTTLSYSDDTENELREKRIIHEELLWVLEDAREKYLEEQYETYLADRQFEEDLKKWNKRNKS</sequence>
<proteinExistence type="predicted"/>
<dbReference type="RefSeq" id="WP_117740750.1">
    <property type="nucleotide sequence ID" value="NZ_BAABYC010000001.1"/>
</dbReference>
<dbReference type="Proteomes" id="UP000283762">
    <property type="component" value="Unassembled WGS sequence"/>
</dbReference>
<dbReference type="Proteomes" id="UP000284604">
    <property type="component" value="Unassembled WGS sequence"/>
</dbReference>
<protein>
    <submittedName>
        <fullName evidence="2">Uncharacterized protein</fullName>
    </submittedName>
</protein>
<organism evidence="2 4">
    <name type="scientific">Bacteroides stercoris</name>
    <dbReference type="NCBI Taxonomy" id="46506"/>
    <lineage>
        <taxon>Bacteria</taxon>
        <taxon>Pseudomonadati</taxon>
        <taxon>Bacteroidota</taxon>
        <taxon>Bacteroidia</taxon>
        <taxon>Bacteroidales</taxon>
        <taxon>Bacteroidaceae</taxon>
        <taxon>Bacteroides</taxon>
    </lineage>
</organism>
<dbReference type="EMBL" id="QRPN01000003">
    <property type="protein sequence ID" value="RHM21257.1"/>
    <property type="molecule type" value="Genomic_DNA"/>
</dbReference>
<evidence type="ECO:0000313" key="4">
    <source>
        <dbReference type="Proteomes" id="UP000284604"/>
    </source>
</evidence>
<dbReference type="AlphaFoldDB" id="A0A415PYL3"/>
<gene>
    <name evidence="1" type="ORF">DW668_09080</name>
    <name evidence="2" type="ORF">DWZ78_04950</name>
</gene>
<evidence type="ECO:0000313" key="2">
    <source>
        <dbReference type="EMBL" id="RHM21257.1"/>
    </source>
</evidence>
<evidence type="ECO:0000313" key="1">
    <source>
        <dbReference type="EMBL" id="RHF75650.1"/>
    </source>
</evidence>
<reference evidence="3 4" key="1">
    <citation type="submission" date="2018-08" db="EMBL/GenBank/DDBJ databases">
        <title>A genome reference for cultivated species of the human gut microbiota.</title>
        <authorList>
            <person name="Zou Y."/>
            <person name="Xue W."/>
            <person name="Luo G."/>
        </authorList>
    </citation>
    <scope>NUCLEOTIDE SEQUENCE [LARGE SCALE GENOMIC DNA]</scope>
    <source>
        <strain evidence="2 4">AF35-20</strain>
        <strain evidence="1 3">AM25-16</strain>
    </source>
</reference>
<accession>A0A415PYL3</accession>
<dbReference type="EMBL" id="QRHJ01000021">
    <property type="protein sequence ID" value="RHF75650.1"/>
    <property type="molecule type" value="Genomic_DNA"/>
</dbReference>